<dbReference type="RefSeq" id="WP_089757024.1">
    <property type="nucleotide sequence ID" value="NZ_FNKL01000004.1"/>
</dbReference>
<dbReference type="OrthoDB" id="1272128at2"/>
<reference evidence="2" key="1">
    <citation type="submission" date="2016-10" db="EMBL/GenBank/DDBJ databases">
        <authorList>
            <person name="Varghese N."/>
            <person name="Submissions S."/>
        </authorList>
    </citation>
    <scope>NUCLEOTIDE SEQUENCE [LARGE SCALE GENOMIC DNA]</scope>
    <source>
        <strain evidence="2">DSM 17072</strain>
    </source>
</reference>
<sequence length="74" mass="8851">MSAINFKKEEFVKENEQYQIEFKIQEIGEGSNLVIEKEKENGEYEVIQAEIKRFNDSIFITWSEPFNGRIIFEK</sequence>
<gene>
    <name evidence="1" type="ORF">SAMN05421664_3549</name>
</gene>
<evidence type="ECO:0000313" key="1">
    <source>
        <dbReference type="EMBL" id="SDR10100.1"/>
    </source>
</evidence>
<evidence type="ECO:0008006" key="3">
    <source>
        <dbReference type="Google" id="ProtNLM"/>
    </source>
</evidence>
<proteinExistence type="predicted"/>
<accession>A0A1H1GA68</accession>
<dbReference type="EMBL" id="FNKL01000004">
    <property type="protein sequence ID" value="SDR10100.1"/>
    <property type="molecule type" value="Genomic_DNA"/>
</dbReference>
<evidence type="ECO:0000313" key="2">
    <source>
        <dbReference type="Proteomes" id="UP000199627"/>
    </source>
</evidence>
<dbReference type="AlphaFoldDB" id="A0A1H1GA68"/>
<dbReference type="Proteomes" id="UP000199627">
    <property type="component" value="Unassembled WGS sequence"/>
</dbReference>
<dbReference type="STRING" id="311333.SAMN05421664_3549"/>
<name>A0A1H1GA68_9FLAO</name>
<organism evidence="1 2">
    <name type="scientific">Chryseobacterium soldanellicola</name>
    <dbReference type="NCBI Taxonomy" id="311333"/>
    <lineage>
        <taxon>Bacteria</taxon>
        <taxon>Pseudomonadati</taxon>
        <taxon>Bacteroidota</taxon>
        <taxon>Flavobacteriia</taxon>
        <taxon>Flavobacteriales</taxon>
        <taxon>Weeksellaceae</taxon>
        <taxon>Chryseobacterium group</taxon>
        <taxon>Chryseobacterium</taxon>
    </lineage>
</organism>
<keyword evidence="2" id="KW-1185">Reference proteome</keyword>
<protein>
    <recommendedName>
        <fullName evidence="3">Glutathione synthase</fullName>
    </recommendedName>
</protein>